<feature type="compositionally biased region" description="Polar residues" evidence="1">
    <location>
        <begin position="218"/>
        <end position="230"/>
    </location>
</feature>
<feature type="region of interest" description="Disordered" evidence="1">
    <location>
        <begin position="313"/>
        <end position="356"/>
    </location>
</feature>
<dbReference type="PANTHER" id="PTHR16469">
    <property type="entry name" value="UBIQUITIN-ASSOCIATED AND SH3 DOMAIN-CONTAINING BA-RELATED"/>
    <property type="match status" value="1"/>
</dbReference>
<dbReference type="Proteomes" id="UP001388673">
    <property type="component" value="Unassembled WGS sequence"/>
</dbReference>
<accession>A0AAW0Z5F3</accession>
<dbReference type="KEGG" id="kne:92178582"/>
<dbReference type="EMBL" id="JBCAWK010000002">
    <property type="protein sequence ID" value="KAK8866172.1"/>
    <property type="molecule type" value="Genomic_DNA"/>
</dbReference>
<organism evidence="2 3">
    <name type="scientific">Kwoniella newhampshirensis</name>
    <dbReference type="NCBI Taxonomy" id="1651941"/>
    <lineage>
        <taxon>Eukaryota</taxon>
        <taxon>Fungi</taxon>
        <taxon>Dikarya</taxon>
        <taxon>Basidiomycota</taxon>
        <taxon>Agaricomycotina</taxon>
        <taxon>Tremellomycetes</taxon>
        <taxon>Tremellales</taxon>
        <taxon>Cryptococcaceae</taxon>
        <taxon>Kwoniella</taxon>
    </lineage>
</organism>
<dbReference type="GeneID" id="92178582"/>
<feature type="compositionally biased region" description="Basic and acidic residues" evidence="1">
    <location>
        <begin position="318"/>
        <end position="339"/>
    </location>
</feature>
<dbReference type="Pfam" id="PF00300">
    <property type="entry name" value="His_Phos_1"/>
    <property type="match status" value="1"/>
</dbReference>
<dbReference type="CDD" id="cd07040">
    <property type="entry name" value="HP"/>
    <property type="match status" value="1"/>
</dbReference>
<comment type="caution">
    <text evidence="2">The sequence shown here is derived from an EMBL/GenBank/DDBJ whole genome shotgun (WGS) entry which is preliminary data.</text>
</comment>
<sequence length="356" mass="38442">MLEYIYICRHGFRSNWIDPSIKSSPTGMNRDPPLAAYGTEQSHLLASFLSSPSKTAPYPIPEKVYTSPFYRCIETAIPTAQALGETGPGKGVNLEHGVMEWYSPVNSGTGLHPRPSSPSRLIPLFPSDTISPSYQSTLFPSRKGESLAEIHDRAELFVEAWVGRVESEHPEVKCVVIFAHAASLIALGRALTGDRSLNIVAGCASTSLYQRRPPSSYPPTSGSNRSVTELTKSRSASSLNAADSLLALSSSSSSSSSPHVQSTTSSDNADLPPCGVGQWSIVWNGRADYLPNGVERNWSFADVVLRDDGEVINDNGDGGEHERADEHPEGLRQGAEKWLRRGRPPFTVTGTSGAKM</sequence>
<keyword evidence="3" id="KW-1185">Reference proteome</keyword>
<evidence type="ECO:0000313" key="3">
    <source>
        <dbReference type="Proteomes" id="UP001388673"/>
    </source>
</evidence>
<evidence type="ECO:0008006" key="4">
    <source>
        <dbReference type="Google" id="ProtNLM"/>
    </source>
</evidence>
<dbReference type="InterPro" id="IPR029033">
    <property type="entry name" value="His_PPase_superfam"/>
</dbReference>
<feature type="region of interest" description="Disordered" evidence="1">
    <location>
        <begin position="250"/>
        <end position="271"/>
    </location>
</feature>
<evidence type="ECO:0000256" key="1">
    <source>
        <dbReference type="SAM" id="MobiDB-lite"/>
    </source>
</evidence>
<reference evidence="2 3" key="1">
    <citation type="journal article" date="2024" name="bioRxiv">
        <title>Comparative genomics of Cryptococcus and Kwoniella reveals pathogenesis evolution and contrasting karyotype dynamics via intercentromeric recombination or chromosome fusion.</title>
        <authorList>
            <person name="Coelho M.A."/>
            <person name="David-Palma M."/>
            <person name="Shea T."/>
            <person name="Bowers K."/>
            <person name="McGinley-Smith S."/>
            <person name="Mohammad A.W."/>
            <person name="Gnirke A."/>
            <person name="Yurkov A.M."/>
            <person name="Nowrousian M."/>
            <person name="Sun S."/>
            <person name="Cuomo C.A."/>
            <person name="Heitman J."/>
        </authorList>
    </citation>
    <scope>NUCLEOTIDE SEQUENCE [LARGE SCALE GENOMIC DNA]</scope>
    <source>
        <strain evidence="2 3">CBS 13917</strain>
    </source>
</reference>
<feature type="compositionally biased region" description="Polar residues" evidence="1">
    <location>
        <begin position="258"/>
        <end position="268"/>
    </location>
</feature>
<dbReference type="RefSeq" id="XP_066805651.1">
    <property type="nucleotide sequence ID" value="XM_066944450.1"/>
</dbReference>
<proteinExistence type="predicted"/>
<dbReference type="InterPro" id="IPR051710">
    <property type="entry name" value="Phosphatase_SH3-domain"/>
</dbReference>
<name>A0AAW0Z5F3_9TREE</name>
<dbReference type="SUPFAM" id="SSF53254">
    <property type="entry name" value="Phosphoglycerate mutase-like"/>
    <property type="match status" value="1"/>
</dbReference>
<dbReference type="Gene3D" id="3.40.50.1240">
    <property type="entry name" value="Phosphoglycerate mutase-like"/>
    <property type="match status" value="1"/>
</dbReference>
<feature type="region of interest" description="Disordered" evidence="1">
    <location>
        <begin position="211"/>
        <end position="234"/>
    </location>
</feature>
<evidence type="ECO:0000313" key="2">
    <source>
        <dbReference type="EMBL" id="KAK8866172.1"/>
    </source>
</evidence>
<dbReference type="InterPro" id="IPR013078">
    <property type="entry name" value="His_Pase_superF_clade-1"/>
</dbReference>
<protein>
    <recommendedName>
        <fullName evidence="4">Transcription factor C subunit 7</fullName>
    </recommendedName>
</protein>
<gene>
    <name evidence="2" type="ORF">IAR55_001323</name>
</gene>
<dbReference type="AlphaFoldDB" id="A0AAW0Z5F3"/>
<dbReference type="PANTHER" id="PTHR16469:SF51">
    <property type="entry name" value="TRANSCRIPTION FACTOR TAU 55 KDA SUBUNIT"/>
    <property type="match status" value="1"/>
</dbReference>